<dbReference type="AlphaFoldDB" id="A0A448L6H1"/>
<dbReference type="EMBL" id="LR134384">
    <property type="protein sequence ID" value="VEH15482.1"/>
    <property type="molecule type" value="Genomic_DNA"/>
</dbReference>
<accession>A0A448L6H1</accession>
<gene>
    <name evidence="1" type="ORF">NCTC13071_01486</name>
</gene>
<dbReference type="Proteomes" id="UP000274578">
    <property type="component" value="Chromosome 1"/>
</dbReference>
<name>A0A448L6H1_9BACT</name>
<reference evidence="1 2" key="1">
    <citation type="submission" date="2018-12" db="EMBL/GenBank/DDBJ databases">
        <authorList>
            <consortium name="Pathogen Informatics"/>
        </authorList>
    </citation>
    <scope>NUCLEOTIDE SEQUENCE [LARGE SCALE GENOMIC DNA]</scope>
    <source>
        <strain evidence="1 2">NCTC13071</strain>
    </source>
</reference>
<organism evidence="1 2">
    <name type="scientific">Segatella oris</name>
    <dbReference type="NCBI Taxonomy" id="28135"/>
    <lineage>
        <taxon>Bacteria</taxon>
        <taxon>Pseudomonadati</taxon>
        <taxon>Bacteroidota</taxon>
        <taxon>Bacteroidia</taxon>
        <taxon>Bacteroidales</taxon>
        <taxon>Prevotellaceae</taxon>
        <taxon>Segatella</taxon>
    </lineage>
</organism>
<proteinExistence type="predicted"/>
<evidence type="ECO:0000313" key="1">
    <source>
        <dbReference type="EMBL" id="VEH15482.1"/>
    </source>
</evidence>
<protein>
    <submittedName>
        <fullName evidence="1">Uncharacterized protein</fullName>
    </submittedName>
</protein>
<dbReference type="KEGG" id="poc:NCTC13071_01486"/>
<sequence>MIHSMIRTDNIIPSGFDNVAHVIRENKKGGSCCFLLFFLKLI</sequence>
<evidence type="ECO:0000313" key="2">
    <source>
        <dbReference type="Proteomes" id="UP000274578"/>
    </source>
</evidence>